<evidence type="ECO:0000259" key="10">
    <source>
        <dbReference type="PROSITE" id="PS50157"/>
    </source>
</evidence>
<dbReference type="GO" id="GO:0008270">
    <property type="term" value="F:zinc ion binding"/>
    <property type="evidence" value="ECO:0007669"/>
    <property type="project" value="UniProtKB-KW"/>
</dbReference>
<evidence type="ECO:0000256" key="3">
    <source>
        <dbReference type="ARBA" id="ARBA00022737"/>
    </source>
</evidence>
<accession>A0A147BBT8</accession>
<dbReference type="EMBL" id="GEGO01007171">
    <property type="protein sequence ID" value="JAR88233.1"/>
    <property type="molecule type" value="Transcribed_RNA"/>
</dbReference>
<name>A0A147BBT8_IXORI</name>
<dbReference type="InterPro" id="IPR036236">
    <property type="entry name" value="Znf_C2H2_sf"/>
</dbReference>
<evidence type="ECO:0000256" key="6">
    <source>
        <dbReference type="ARBA" id="ARBA00023125"/>
    </source>
</evidence>
<dbReference type="PROSITE" id="PS50157">
    <property type="entry name" value="ZINC_FINGER_C2H2_2"/>
    <property type="match status" value="3"/>
</dbReference>
<evidence type="ECO:0000256" key="1">
    <source>
        <dbReference type="ARBA" id="ARBA00004123"/>
    </source>
</evidence>
<dbReference type="PANTHER" id="PTHR24390">
    <property type="entry name" value="ZINC FINGER PROTEIN"/>
    <property type="match status" value="1"/>
</dbReference>
<sequence length="326" mass="36227">WMCCAACSTEQVESTAARPAEGSCSGEPRCKSPLQAHVGEYGEHITMRINQEEDRAHTPLSCDGSDHGDAVGPSTSHEPVNKAQGVTFVVEQEPLDVAENCHGEDTGPSSSQEQFGKRQEGEQVKPGQSVPESSTIRHETTHIREHPLSCNVCQMTFTTSSALYLHAVTHTDKAPVGERPFSCNICRETFSSVCPETSDTKVQLTYDECTHTNERPFRCPICSKAYQFRAQLTQHVTTHSEESTVKCPICFIAFKSKYYLSYHVKTHNYGTIFRCSRCPEVFQCKDERSAHEATHMSGTPFKLPASSGSFERRRSLRIKSLSEAPL</sequence>
<comment type="subcellular location">
    <subcellularLocation>
        <location evidence="1">Nucleus</location>
    </subcellularLocation>
</comment>
<dbReference type="Gene3D" id="3.30.160.60">
    <property type="entry name" value="Classic Zinc Finger"/>
    <property type="match status" value="4"/>
</dbReference>
<dbReference type="Pfam" id="PF00096">
    <property type="entry name" value="zf-C2H2"/>
    <property type="match status" value="3"/>
</dbReference>
<dbReference type="PROSITE" id="PS00028">
    <property type="entry name" value="ZINC_FINGER_C2H2_1"/>
    <property type="match status" value="3"/>
</dbReference>
<keyword evidence="5" id="KW-0862">Zinc</keyword>
<dbReference type="SUPFAM" id="SSF57667">
    <property type="entry name" value="beta-beta-alpha zinc fingers"/>
    <property type="match status" value="3"/>
</dbReference>
<feature type="region of interest" description="Disordered" evidence="9">
    <location>
        <begin position="99"/>
        <end position="140"/>
    </location>
</feature>
<dbReference type="GO" id="GO:0005634">
    <property type="term" value="C:nucleus"/>
    <property type="evidence" value="ECO:0007669"/>
    <property type="project" value="UniProtKB-SubCell"/>
</dbReference>
<protein>
    <recommendedName>
        <fullName evidence="10">C2H2-type domain-containing protein</fullName>
    </recommendedName>
</protein>
<dbReference type="GO" id="GO:0006357">
    <property type="term" value="P:regulation of transcription by RNA polymerase II"/>
    <property type="evidence" value="ECO:0007669"/>
    <property type="project" value="TreeGrafter"/>
</dbReference>
<reference evidence="11" key="1">
    <citation type="journal article" date="2018" name="PLoS Negl. Trop. Dis.">
        <title>Sialome diversity of ticks revealed by RNAseq of single tick salivary glands.</title>
        <authorList>
            <person name="Perner J."/>
            <person name="Kropackova S."/>
            <person name="Kopacek P."/>
            <person name="Ribeiro J.M."/>
        </authorList>
    </citation>
    <scope>NUCLEOTIDE SEQUENCE</scope>
    <source>
        <strain evidence="11">Siblings of single egg batch collected in Ceske Budejovice</strain>
        <tissue evidence="11">Salivary glands</tissue>
    </source>
</reference>
<feature type="non-terminal residue" evidence="11">
    <location>
        <position position="1"/>
    </location>
</feature>
<dbReference type="InterPro" id="IPR013087">
    <property type="entry name" value="Znf_C2H2_type"/>
</dbReference>
<feature type="domain" description="C2H2-type" evidence="10">
    <location>
        <begin position="217"/>
        <end position="244"/>
    </location>
</feature>
<evidence type="ECO:0000256" key="5">
    <source>
        <dbReference type="ARBA" id="ARBA00022833"/>
    </source>
</evidence>
<keyword evidence="2" id="KW-0479">Metal-binding</keyword>
<dbReference type="SMART" id="SM00355">
    <property type="entry name" value="ZnF_C2H2"/>
    <property type="match status" value="4"/>
</dbReference>
<keyword evidence="3" id="KW-0677">Repeat</keyword>
<evidence type="ECO:0000256" key="4">
    <source>
        <dbReference type="ARBA" id="ARBA00022771"/>
    </source>
</evidence>
<dbReference type="GO" id="GO:0000978">
    <property type="term" value="F:RNA polymerase II cis-regulatory region sequence-specific DNA binding"/>
    <property type="evidence" value="ECO:0007669"/>
    <property type="project" value="TreeGrafter"/>
</dbReference>
<keyword evidence="6" id="KW-0238">DNA-binding</keyword>
<evidence type="ECO:0000313" key="11">
    <source>
        <dbReference type="EMBL" id="JAR88233.1"/>
    </source>
</evidence>
<evidence type="ECO:0000256" key="8">
    <source>
        <dbReference type="PROSITE-ProRule" id="PRU00042"/>
    </source>
</evidence>
<evidence type="ECO:0000256" key="2">
    <source>
        <dbReference type="ARBA" id="ARBA00022723"/>
    </source>
</evidence>
<dbReference type="AlphaFoldDB" id="A0A147BBT8"/>
<feature type="domain" description="C2H2-type" evidence="10">
    <location>
        <begin position="273"/>
        <end position="300"/>
    </location>
</feature>
<keyword evidence="7" id="KW-0539">Nucleus</keyword>
<evidence type="ECO:0000256" key="9">
    <source>
        <dbReference type="SAM" id="MobiDB-lite"/>
    </source>
</evidence>
<organism evidence="11">
    <name type="scientific">Ixodes ricinus</name>
    <name type="common">Common tick</name>
    <name type="synonym">Acarus ricinus</name>
    <dbReference type="NCBI Taxonomy" id="34613"/>
    <lineage>
        <taxon>Eukaryota</taxon>
        <taxon>Metazoa</taxon>
        <taxon>Ecdysozoa</taxon>
        <taxon>Arthropoda</taxon>
        <taxon>Chelicerata</taxon>
        <taxon>Arachnida</taxon>
        <taxon>Acari</taxon>
        <taxon>Parasitiformes</taxon>
        <taxon>Ixodida</taxon>
        <taxon>Ixodoidea</taxon>
        <taxon>Ixodidae</taxon>
        <taxon>Ixodinae</taxon>
        <taxon>Ixodes</taxon>
    </lineage>
</organism>
<proteinExistence type="predicted"/>
<feature type="domain" description="C2H2-type" evidence="10">
    <location>
        <begin position="148"/>
        <end position="175"/>
    </location>
</feature>
<dbReference type="PANTHER" id="PTHR24390:SF159">
    <property type="entry name" value="GROWTH FACTOR INDEPENDENT 1 TRANSCRIPTIONAL REPRESSOR"/>
    <property type="match status" value="1"/>
</dbReference>
<dbReference type="GO" id="GO:0003700">
    <property type="term" value="F:DNA-binding transcription factor activity"/>
    <property type="evidence" value="ECO:0007669"/>
    <property type="project" value="TreeGrafter"/>
</dbReference>
<evidence type="ECO:0000256" key="7">
    <source>
        <dbReference type="ARBA" id="ARBA00023242"/>
    </source>
</evidence>
<feature type="region of interest" description="Disordered" evidence="9">
    <location>
        <begin position="56"/>
        <end position="81"/>
    </location>
</feature>
<keyword evidence="4 8" id="KW-0863">Zinc-finger</keyword>